<evidence type="ECO:0000313" key="11">
    <source>
        <dbReference type="EMBL" id="MDO1581843.1"/>
    </source>
</evidence>
<evidence type="ECO:0000256" key="6">
    <source>
        <dbReference type="ARBA" id="ARBA00022989"/>
    </source>
</evidence>
<keyword evidence="6 8" id="KW-1133">Transmembrane helix</keyword>
<feature type="transmembrane region" description="Helical" evidence="8">
    <location>
        <begin position="337"/>
        <end position="366"/>
    </location>
</feature>
<feature type="domain" description="ABC3 transporter permease C-terminal" evidence="9">
    <location>
        <begin position="296"/>
        <end position="429"/>
    </location>
</feature>
<dbReference type="InterPro" id="IPR011925">
    <property type="entry name" value="LolCE_TM"/>
</dbReference>
<keyword evidence="11" id="KW-0449">Lipoprotein</keyword>
<evidence type="ECO:0000256" key="1">
    <source>
        <dbReference type="ARBA" id="ARBA00004651"/>
    </source>
</evidence>
<keyword evidence="3" id="KW-0813">Transport</keyword>
<keyword evidence="7 8" id="KW-0472">Membrane</keyword>
<name>A0ABT8SVC5_9HYPH</name>
<feature type="domain" description="MacB-like periplasmic core" evidence="10">
    <location>
        <begin position="52"/>
        <end position="265"/>
    </location>
</feature>
<evidence type="ECO:0000256" key="8">
    <source>
        <dbReference type="SAM" id="Phobius"/>
    </source>
</evidence>
<evidence type="ECO:0000256" key="5">
    <source>
        <dbReference type="ARBA" id="ARBA00022692"/>
    </source>
</evidence>
<comment type="caution">
    <text evidence="11">The sequence shown here is derived from an EMBL/GenBank/DDBJ whole genome shotgun (WGS) entry which is preliminary data.</text>
</comment>
<organism evidence="11 12">
    <name type="scientific">Rhizobium oryzicola</name>
    <dbReference type="NCBI Taxonomy" id="1232668"/>
    <lineage>
        <taxon>Bacteria</taxon>
        <taxon>Pseudomonadati</taxon>
        <taxon>Pseudomonadota</taxon>
        <taxon>Alphaproteobacteria</taxon>
        <taxon>Hyphomicrobiales</taxon>
        <taxon>Rhizobiaceae</taxon>
        <taxon>Rhizobium/Agrobacterium group</taxon>
        <taxon>Rhizobium</taxon>
    </lineage>
</organism>
<keyword evidence="5 8" id="KW-0812">Transmembrane</keyword>
<dbReference type="Pfam" id="PF02687">
    <property type="entry name" value="FtsX"/>
    <property type="match status" value="1"/>
</dbReference>
<dbReference type="InterPro" id="IPR003838">
    <property type="entry name" value="ABC3_permease_C"/>
</dbReference>
<keyword evidence="4" id="KW-1003">Cell membrane</keyword>
<dbReference type="EMBL" id="JAUKWQ010000001">
    <property type="protein sequence ID" value="MDO1581843.1"/>
    <property type="molecule type" value="Genomic_DNA"/>
</dbReference>
<keyword evidence="12" id="KW-1185">Reference proteome</keyword>
<sequence length="436" mass="47160">MANATTKDRWDEEQGASPAAGPFSAFERMVAWRYLRSRRREAFISVIAGFSFVGIMLGVATLIIVMAVMNGFRTELISRILGINGHMIVQPIDQPFNNYADLAKKFTSVPGVTMALPLVEGQTLASGREGAGSGALVRGVRAEDLEKLKSVSGNIRSGDLTGFATGSGVLVGSRLAASLGLGAGDKITLVSPEGDVTPMGVTPRVKSYTVSGVFEIGMSEYDASIIYMPLAEAQSYFNADGIVQSIELFVQDPDQIDSLKPKIEEAAGRQIHITDWRQRNQTFFSALQVERNVMFMILTLIVLVAALNIISGLIMLVKDKGSDIAILRTMGASSKAIMRIFFMTGAAIGIVGTLAGVLLGVIVCLNIESIRKFFSWLSGTVLFDPQLYFLSQLPAEMSFGETMSVVIMALVLSFIATIFPAWRASRLDPVQALRYE</sequence>
<dbReference type="Proteomes" id="UP001169006">
    <property type="component" value="Unassembled WGS sequence"/>
</dbReference>
<feature type="transmembrane region" description="Helical" evidence="8">
    <location>
        <begin position="403"/>
        <end position="422"/>
    </location>
</feature>
<evidence type="ECO:0000256" key="2">
    <source>
        <dbReference type="ARBA" id="ARBA00005236"/>
    </source>
</evidence>
<evidence type="ECO:0000313" key="12">
    <source>
        <dbReference type="Proteomes" id="UP001169006"/>
    </source>
</evidence>
<proteinExistence type="inferred from homology"/>
<reference evidence="11" key="2">
    <citation type="submission" date="2023-07" db="EMBL/GenBank/DDBJ databases">
        <authorList>
            <person name="Sun H."/>
        </authorList>
    </citation>
    <scope>NUCLEOTIDE SEQUENCE</scope>
    <source>
        <strain evidence="11">05753</strain>
    </source>
</reference>
<reference evidence="11" key="1">
    <citation type="journal article" date="2015" name="Int. J. Syst. Evol. Microbiol.">
        <title>Rhizobium oryzicola sp. nov., potential plant-growth-promoting endophytic bacteria isolated from rice roots.</title>
        <authorList>
            <person name="Zhang X.X."/>
            <person name="Gao J.S."/>
            <person name="Cao Y.H."/>
            <person name="Sheirdil R.A."/>
            <person name="Wang X.C."/>
            <person name="Zhang L."/>
        </authorList>
    </citation>
    <scope>NUCLEOTIDE SEQUENCE</scope>
    <source>
        <strain evidence="11">05753</strain>
    </source>
</reference>
<dbReference type="RefSeq" id="WP_302075926.1">
    <property type="nucleotide sequence ID" value="NZ_JAUKWQ010000001.1"/>
</dbReference>
<dbReference type="InterPro" id="IPR025857">
    <property type="entry name" value="MacB_PCD"/>
</dbReference>
<feature type="transmembrane region" description="Helical" evidence="8">
    <location>
        <begin position="42"/>
        <end position="69"/>
    </location>
</feature>
<dbReference type="PANTHER" id="PTHR30489">
    <property type="entry name" value="LIPOPROTEIN-RELEASING SYSTEM TRANSMEMBRANE PROTEIN LOLE"/>
    <property type="match status" value="1"/>
</dbReference>
<dbReference type="Pfam" id="PF12704">
    <property type="entry name" value="MacB_PCD"/>
    <property type="match status" value="1"/>
</dbReference>
<comment type="subcellular location">
    <subcellularLocation>
        <location evidence="1">Cell membrane</location>
        <topology evidence="1">Multi-pass membrane protein</topology>
    </subcellularLocation>
</comment>
<evidence type="ECO:0000259" key="10">
    <source>
        <dbReference type="Pfam" id="PF12704"/>
    </source>
</evidence>
<evidence type="ECO:0000256" key="3">
    <source>
        <dbReference type="ARBA" id="ARBA00022448"/>
    </source>
</evidence>
<evidence type="ECO:0000256" key="4">
    <source>
        <dbReference type="ARBA" id="ARBA00022475"/>
    </source>
</evidence>
<evidence type="ECO:0000259" key="9">
    <source>
        <dbReference type="Pfam" id="PF02687"/>
    </source>
</evidence>
<comment type="similarity">
    <text evidence="2">Belongs to the ABC-4 integral membrane protein family. LolC/E subfamily.</text>
</comment>
<evidence type="ECO:0000256" key="7">
    <source>
        <dbReference type="ARBA" id="ARBA00023136"/>
    </source>
</evidence>
<dbReference type="NCBIfam" id="TIGR02212">
    <property type="entry name" value="lolCE"/>
    <property type="match status" value="1"/>
</dbReference>
<gene>
    <name evidence="11" type="ORF">Q2T52_07010</name>
</gene>
<dbReference type="PANTHER" id="PTHR30489:SF0">
    <property type="entry name" value="LIPOPROTEIN-RELEASING SYSTEM TRANSMEMBRANE PROTEIN LOLE"/>
    <property type="match status" value="1"/>
</dbReference>
<feature type="transmembrane region" description="Helical" evidence="8">
    <location>
        <begin position="293"/>
        <end position="317"/>
    </location>
</feature>
<protein>
    <submittedName>
        <fullName evidence="11">Lipoprotein-releasing ABC transporter permease subunit</fullName>
    </submittedName>
</protein>
<accession>A0ABT8SVC5</accession>
<dbReference type="InterPro" id="IPR051447">
    <property type="entry name" value="Lipoprotein-release_system"/>
</dbReference>